<dbReference type="AlphaFoldDB" id="A0A6J4PK89"/>
<evidence type="ECO:0000313" key="1">
    <source>
        <dbReference type="EMBL" id="CAA9415097.1"/>
    </source>
</evidence>
<proteinExistence type="predicted"/>
<gene>
    <name evidence="1" type="ORF">AVDCRST_MAG55-1610</name>
</gene>
<organism evidence="1">
    <name type="scientific">uncultured Rubrobacteraceae bacterium</name>
    <dbReference type="NCBI Taxonomy" id="349277"/>
    <lineage>
        <taxon>Bacteria</taxon>
        <taxon>Bacillati</taxon>
        <taxon>Actinomycetota</taxon>
        <taxon>Rubrobacteria</taxon>
        <taxon>Rubrobacterales</taxon>
        <taxon>Rubrobacteraceae</taxon>
        <taxon>environmental samples</taxon>
    </lineage>
</organism>
<dbReference type="EMBL" id="CADCUZ010000069">
    <property type="protein sequence ID" value="CAA9415097.1"/>
    <property type="molecule type" value="Genomic_DNA"/>
</dbReference>
<sequence length="143" mass="14998">MPGGTILPYAGFFGLAAGCLGLGTAEPPALHDSGEVLQILSQVPLGVGEGVIDGLPVGSGRRVLAEFMATSMRVRPGATSSKRASPLVEMLPPIVFQPMPRPWPTSVVHASNRALLPSGPFTFQWLVSRPVILTPSTLDIKSE</sequence>
<name>A0A6J4PK89_9ACTN</name>
<accession>A0A6J4PK89</accession>
<protein>
    <submittedName>
        <fullName evidence="1">Uncharacterized protein</fullName>
    </submittedName>
</protein>
<reference evidence="1" key="1">
    <citation type="submission" date="2020-02" db="EMBL/GenBank/DDBJ databases">
        <authorList>
            <person name="Meier V. D."/>
        </authorList>
    </citation>
    <scope>NUCLEOTIDE SEQUENCE</scope>
    <source>
        <strain evidence="1">AVDCRST_MAG55</strain>
    </source>
</reference>